<proteinExistence type="predicted"/>
<protein>
    <submittedName>
        <fullName evidence="2">Uncharacterized protein</fullName>
    </submittedName>
</protein>
<reference evidence="2" key="1">
    <citation type="submission" date="2014-11" db="EMBL/GenBank/DDBJ databases">
        <title>Molecular phylogeny of cliff fern family Woodsiaceae with morphological implications.</title>
        <authorList>
            <person name="Shao Y.-Z."/>
            <person name="Wei R."/>
            <person name="Zhang X.-C."/>
        </authorList>
    </citation>
    <scope>NUCLEOTIDE SEQUENCE</scope>
</reference>
<sequence length="476" mass="51167">MGGMPGSMPGSSGPPSTFSDPLPPGLGFPGGPQGPPGGVLAPGGGGGPGPVEPMQREGGMVASRMQFLSNLHKMISSMPGGRVELMYLEKAYEDFYQARFPAARSGALTRIPHVVELYNDPVTGQVFVLPARAREPEARGESAAAAAWNSSGWGQSGGQMQMHGEGPQVPGASPPGSGTGSLHIDWGVEDLNFRSVVRLGGTQACERGERYTMTSSEESLKCSVCHDSRTTPMIPCPSSKPESEFCLKCFNTYISTGVFAHMLVQTGGQVRLMNHFAVMEPAVQQQVLKAHENAISVPQEKTVDADEEAAKRHIISWRDDTVKSTKAMAKSLFGKVAGRARELHQTLSGLKQTIDRAPPVTCLKQLKAATESLLTRIEEPLGDGILSEAGTLLQSSREHLEREGRLTFSLPQLPVLRARFLATPAVPPPLELPTFVENTRLVVKRLGETASLQGEQRQAERPVNKQRLVQQHDADN</sequence>
<feature type="compositionally biased region" description="Gly residues" evidence="1">
    <location>
        <begin position="27"/>
        <end position="49"/>
    </location>
</feature>
<evidence type="ECO:0000256" key="1">
    <source>
        <dbReference type="SAM" id="MobiDB-lite"/>
    </source>
</evidence>
<organism evidence="2">
    <name type="scientific">Chromera velia CCMP2878</name>
    <dbReference type="NCBI Taxonomy" id="1169474"/>
    <lineage>
        <taxon>Eukaryota</taxon>
        <taxon>Sar</taxon>
        <taxon>Alveolata</taxon>
        <taxon>Colpodellida</taxon>
        <taxon>Chromeraceae</taxon>
        <taxon>Chromera</taxon>
    </lineage>
</organism>
<feature type="compositionally biased region" description="Low complexity" evidence="1">
    <location>
        <begin position="1"/>
        <end position="16"/>
    </location>
</feature>
<feature type="region of interest" description="Disordered" evidence="1">
    <location>
        <begin position="1"/>
        <end position="56"/>
    </location>
</feature>
<evidence type="ECO:0000313" key="2">
    <source>
        <dbReference type="EMBL" id="CUC09831.1"/>
    </source>
</evidence>
<dbReference type="EMBL" id="CDMZ01001790">
    <property type="protein sequence ID" value="CUC09831.1"/>
    <property type="molecule type" value="Genomic_DNA"/>
</dbReference>
<feature type="region of interest" description="Disordered" evidence="1">
    <location>
        <begin position="149"/>
        <end position="178"/>
    </location>
</feature>
<dbReference type="AlphaFoldDB" id="A0A0K6S8F9"/>
<name>A0A0K6S8F9_9ALVE</name>
<accession>A0A0K6S8F9</accession>
<gene>
    <name evidence="2" type="ORF">Cvel_24361.t2.CR1</name>
</gene>
<feature type="region of interest" description="Disordered" evidence="1">
    <location>
        <begin position="452"/>
        <end position="476"/>
    </location>
</feature>
<dbReference type="VEuPathDB" id="CryptoDB:Cvel_24361"/>